<feature type="compositionally biased region" description="Low complexity" evidence="1">
    <location>
        <begin position="126"/>
        <end position="139"/>
    </location>
</feature>
<evidence type="ECO:0000313" key="3">
    <source>
        <dbReference type="Proteomes" id="UP001341245"/>
    </source>
</evidence>
<dbReference type="EMBL" id="JASGXD010000021">
    <property type="protein sequence ID" value="KAK5999687.1"/>
    <property type="molecule type" value="Genomic_DNA"/>
</dbReference>
<keyword evidence="3" id="KW-1185">Reference proteome</keyword>
<reference evidence="2 3" key="1">
    <citation type="submission" date="2023-11" db="EMBL/GenBank/DDBJ databases">
        <title>Draft genome sequence and annotation of the polyextremotolerant black yeast-like fungus Aureobasidium pullulans NRRL 62042.</title>
        <authorList>
            <person name="Dielentheis-Frenken M.R.E."/>
            <person name="Wibberg D."/>
            <person name="Blank L.M."/>
            <person name="Tiso T."/>
        </authorList>
    </citation>
    <scope>NUCLEOTIDE SEQUENCE [LARGE SCALE GENOMIC DNA]</scope>
    <source>
        <strain evidence="2 3">NRRL 62042</strain>
    </source>
</reference>
<feature type="compositionally biased region" description="Basic and acidic residues" evidence="1">
    <location>
        <begin position="44"/>
        <end position="62"/>
    </location>
</feature>
<protein>
    <submittedName>
        <fullName evidence="2">Uncharacterized protein</fullName>
    </submittedName>
</protein>
<evidence type="ECO:0000313" key="2">
    <source>
        <dbReference type="EMBL" id="KAK5999687.1"/>
    </source>
</evidence>
<dbReference type="Proteomes" id="UP001341245">
    <property type="component" value="Unassembled WGS sequence"/>
</dbReference>
<sequence>MSNTAYTGIPRPAPWQKVLAWLRGHKEDRRVLCVHSARGLNAEKDERNRSIDTANTEKDAISHAESPLPARYIENVSTCRSRESEGRSSTTRTKPGNHAAVTKRHARSGRVSLFSSHNPDVDSKISPTRTSPTTTCSTSYIPRNAASSHLRTTAPLYLYEE</sequence>
<gene>
    <name evidence="2" type="ORF">QM012_005093</name>
</gene>
<proteinExistence type="predicted"/>
<feature type="region of interest" description="Disordered" evidence="1">
    <location>
        <begin position="44"/>
        <end position="140"/>
    </location>
</feature>
<comment type="caution">
    <text evidence="2">The sequence shown here is derived from an EMBL/GenBank/DDBJ whole genome shotgun (WGS) entry which is preliminary data.</text>
</comment>
<accession>A0ABR0T5L3</accession>
<organism evidence="2 3">
    <name type="scientific">Aureobasidium pullulans</name>
    <name type="common">Black yeast</name>
    <name type="synonym">Pullularia pullulans</name>
    <dbReference type="NCBI Taxonomy" id="5580"/>
    <lineage>
        <taxon>Eukaryota</taxon>
        <taxon>Fungi</taxon>
        <taxon>Dikarya</taxon>
        <taxon>Ascomycota</taxon>
        <taxon>Pezizomycotina</taxon>
        <taxon>Dothideomycetes</taxon>
        <taxon>Dothideomycetidae</taxon>
        <taxon>Dothideales</taxon>
        <taxon>Saccotheciaceae</taxon>
        <taxon>Aureobasidium</taxon>
    </lineage>
</organism>
<evidence type="ECO:0000256" key="1">
    <source>
        <dbReference type="SAM" id="MobiDB-lite"/>
    </source>
</evidence>
<name>A0ABR0T5L3_AURPU</name>